<protein>
    <recommendedName>
        <fullName evidence="3">Nuclear transport factor 2 family protein</fullName>
    </recommendedName>
</protein>
<organism evidence="1 2">
    <name type="scientific">Mucilaginibacter frigoritolerans</name>
    <dbReference type="NCBI Taxonomy" id="652788"/>
    <lineage>
        <taxon>Bacteria</taxon>
        <taxon>Pseudomonadati</taxon>
        <taxon>Bacteroidota</taxon>
        <taxon>Sphingobacteriia</taxon>
        <taxon>Sphingobacteriales</taxon>
        <taxon>Sphingobacteriaceae</taxon>
        <taxon>Mucilaginibacter</taxon>
    </lineage>
</organism>
<reference evidence="1 2" key="1">
    <citation type="submission" date="2019-07" db="EMBL/GenBank/DDBJ databases">
        <title>Genomic Encyclopedia of Archaeal and Bacterial Type Strains, Phase II (KMG-II): from individual species to whole genera.</title>
        <authorList>
            <person name="Goeker M."/>
        </authorList>
    </citation>
    <scope>NUCLEOTIDE SEQUENCE [LARGE SCALE GENOMIC DNA]</scope>
    <source>
        <strain evidence="1 2">ATCC BAA-1854</strain>
    </source>
</reference>
<gene>
    <name evidence="1" type="ORF">JN11_00637</name>
</gene>
<comment type="caution">
    <text evidence="1">The sequence shown here is derived from an EMBL/GenBank/DDBJ whole genome shotgun (WGS) entry which is preliminary data.</text>
</comment>
<dbReference type="EMBL" id="VLLI01000001">
    <property type="protein sequence ID" value="TWJ04914.1"/>
    <property type="molecule type" value="Genomic_DNA"/>
</dbReference>
<evidence type="ECO:0000313" key="1">
    <source>
        <dbReference type="EMBL" id="TWJ04914.1"/>
    </source>
</evidence>
<dbReference type="RefSeq" id="WP_144909517.1">
    <property type="nucleotide sequence ID" value="NZ_VLLI01000001.1"/>
</dbReference>
<proteinExistence type="predicted"/>
<evidence type="ECO:0008006" key="3">
    <source>
        <dbReference type="Google" id="ProtNLM"/>
    </source>
</evidence>
<evidence type="ECO:0000313" key="2">
    <source>
        <dbReference type="Proteomes" id="UP000317010"/>
    </source>
</evidence>
<keyword evidence="2" id="KW-1185">Reference proteome</keyword>
<dbReference type="AlphaFoldDB" id="A0A562UGG6"/>
<dbReference type="OrthoDB" id="9798081at2"/>
<name>A0A562UGG6_9SPHI</name>
<accession>A0A562UGG6</accession>
<sequence>MMNPRAIDYVTEEFYESLSFQDGEVPDLDSVKILFYGDGLLINNSFSKPFVFTAQSFTQTLESQIAEGTLKQFMQRELYAKTEIFGKVAQRISVYEYNFSDYQTDNLPRGINYIQFIQTDDSWLITSMAWADENENYQIPEEYL</sequence>
<dbReference type="Proteomes" id="UP000317010">
    <property type="component" value="Unassembled WGS sequence"/>
</dbReference>